<dbReference type="AlphaFoldDB" id="A0A448X0W4"/>
<dbReference type="Proteomes" id="UP000784294">
    <property type="component" value="Unassembled WGS sequence"/>
</dbReference>
<accession>A0A448X0W4</accession>
<evidence type="ECO:0000313" key="1">
    <source>
        <dbReference type="EMBL" id="VEL25041.1"/>
    </source>
</evidence>
<name>A0A448X0W4_9PLAT</name>
<evidence type="ECO:0000313" key="2">
    <source>
        <dbReference type="Proteomes" id="UP000784294"/>
    </source>
</evidence>
<gene>
    <name evidence="1" type="ORF">PXEA_LOCUS18481</name>
</gene>
<proteinExistence type="predicted"/>
<keyword evidence="2" id="KW-1185">Reference proteome</keyword>
<comment type="caution">
    <text evidence="1">The sequence shown here is derived from an EMBL/GenBank/DDBJ whole genome shotgun (WGS) entry which is preliminary data.</text>
</comment>
<sequence length="109" mass="11991">MVTKTILILAGVELASRQCRVQFQPVAATPAGNGPKAQLNTTTAPLISHFFVVGSYRPPLEFTFNMIFFRSRRHDPSARWQHRFGLKGAGGYAVRVRSGGGGLLRHSPR</sequence>
<dbReference type="EMBL" id="CAAALY010071330">
    <property type="protein sequence ID" value="VEL25041.1"/>
    <property type="molecule type" value="Genomic_DNA"/>
</dbReference>
<reference evidence="1" key="1">
    <citation type="submission" date="2018-11" db="EMBL/GenBank/DDBJ databases">
        <authorList>
            <consortium name="Pathogen Informatics"/>
        </authorList>
    </citation>
    <scope>NUCLEOTIDE SEQUENCE</scope>
</reference>
<organism evidence="1 2">
    <name type="scientific">Protopolystoma xenopodis</name>
    <dbReference type="NCBI Taxonomy" id="117903"/>
    <lineage>
        <taxon>Eukaryota</taxon>
        <taxon>Metazoa</taxon>
        <taxon>Spiralia</taxon>
        <taxon>Lophotrochozoa</taxon>
        <taxon>Platyhelminthes</taxon>
        <taxon>Monogenea</taxon>
        <taxon>Polyopisthocotylea</taxon>
        <taxon>Polystomatidea</taxon>
        <taxon>Polystomatidae</taxon>
        <taxon>Protopolystoma</taxon>
    </lineage>
</organism>
<protein>
    <submittedName>
        <fullName evidence="1">Uncharacterized protein</fullName>
    </submittedName>
</protein>